<proteinExistence type="predicted"/>
<sequence>MVKMRNCHKGPIEYLVLVVVTVPSWKKSHTPQEIVNVEESLGSLKNIMKTRNIRINGKYHEQYLVRFKIQTTDKDKWLAEYAIPDASSNLKRLRASWRAEQFQK</sequence>
<evidence type="ECO:0000313" key="2">
    <source>
        <dbReference type="Proteomes" id="UP000765509"/>
    </source>
</evidence>
<gene>
    <name evidence="1" type="ORF">O181_022613</name>
</gene>
<reference evidence="1" key="1">
    <citation type="submission" date="2021-03" db="EMBL/GenBank/DDBJ databases">
        <title>Draft genome sequence of rust myrtle Austropuccinia psidii MF-1, a brazilian biotype.</title>
        <authorList>
            <person name="Quecine M.C."/>
            <person name="Pachon D.M.R."/>
            <person name="Bonatelli M.L."/>
            <person name="Correr F.H."/>
            <person name="Franceschini L.M."/>
            <person name="Leite T.F."/>
            <person name="Margarido G.R.A."/>
            <person name="Almeida C.A."/>
            <person name="Ferrarezi J.A."/>
            <person name="Labate C.A."/>
        </authorList>
    </citation>
    <scope>NUCLEOTIDE SEQUENCE</scope>
    <source>
        <strain evidence="1">MF-1</strain>
    </source>
</reference>
<dbReference type="OrthoDB" id="2514203at2759"/>
<name>A0A9Q3CFI1_9BASI</name>
<evidence type="ECO:0000313" key="1">
    <source>
        <dbReference type="EMBL" id="MBW0482898.1"/>
    </source>
</evidence>
<dbReference type="Proteomes" id="UP000765509">
    <property type="component" value="Unassembled WGS sequence"/>
</dbReference>
<dbReference type="EMBL" id="AVOT02006976">
    <property type="protein sequence ID" value="MBW0482898.1"/>
    <property type="molecule type" value="Genomic_DNA"/>
</dbReference>
<keyword evidence="2" id="KW-1185">Reference proteome</keyword>
<accession>A0A9Q3CFI1</accession>
<organism evidence="1 2">
    <name type="scientific">Austropuccinia psidii MF-1</name>
    <dbReference type="NCBI Taxonomy" id="1389203"/>
    <lineage>
        <taxon>Eukaryota</taxon>
        <taxon>Fungi</taxon>
        <taxon>Dikarya</taxon>
        <taxon>Basidiomycota</taxon>
        <taxon>Pucciniomycotina</taxon>
        <taxon>Pucciniomycetes</taxon>
        <taxon>Pucciniales</taxon>
        <taxon>Sphaerophragmiaceae</taxon>
        <taxon>Austropuccinia</taxon>
    </lineage>
</organism>
<protein>
    <submittedName>
        <fullName evidence="1">Uncharacterized protein</fullName>
    </submittedName>
</protein>
<dbReference type="AlphaFoldDB" id="A0A9Q3CFI1"/>
<comment type="caution">
    <text evidence="1">The sequence shown here is derived from an EMBL/GenBank/DDBJ whole genome shotgun (WGS) entry which is preliminary data.</text>
</comment>